<dbReference type="EMBL" id="JAPDMQ010000048">
    <property type="protein sequence ID" value="KAK0538177.1"/>
    <property type="molecule type" value="Genomic_DNA"/>
</dbReference>
<feature type="compositionally biased region" description="Low complexity" evidence="7">
    <location>
        <begin position="743"/>
        <end position="754"/>
    </location>
</feature>
<evidence type="ECO:0000313" key="11">
    <source>
        <dbReference type="Proteomes" id="UP001176521"/>
    </source>
</evidence>
<dbReference type="SMART" id="SM01267">
    <property type="entry name" value="LAG1_DNAbind"/>
    <property type="match status" value="1"/>
</dbReference>
<dbReference type="SUPFAM" id="SSF110217">
    <property type="entry name" value="DNA-binding protein LAG-1 (CSL)"/>
    <property type="match status" value="1"/>
</dbReference>
<feature type="region of interest" description="Disordered" evidence="7">
    <location>
        <begin position="1441"/>
        <end position="1464"/>
    </location>
</feature>
<feature type="region of interest" description="Disordered" evidence="7">
    <location>
        <begin position="885"/>
        <end position="953"/>
    </location>
</feature>
<feature type="domain" description="Beta-trefoil DNA-binding" evidence="9">
    <location>
        <begin position="1214"/>
        <end position="1594"/>
    </location>
</feature>
<feature type="compositionally biased region" description="Polar residues" evidence="7">
    <location>
        <begin position="528"/>
        <end position="540"/>
    </location>
</feature>
<feature type="compositionally biased region" description="Low complexity" evidence="7">
    <location>
        <begin position="913"/>
        <end position="953"/>
    </location>
</feature>
<feature type="region of interest" description="Disordered" evidence="7">
    <location>
        <begin position="1297"/>
        <end position="1319"/>
    </location>
</feature>
<feature type="compositionally biased region" description="Polar residues" evidence="7">
    <location>
        <begin position="1567"/>
        <end position="1583"/>
    </location>
</feature>
<sequence length="1799" mass="187177">MSGSQGNSSSVTGNSQHEPSLPSDLSSSMPPSGSQDATFIQVFPDMDQNLLLGTLGSGESMNPSFAQEHGASTSLYLPSDFQPQSHLDPNFSSTNHSFSQPSSQHFQHAFSSQLQESQHQPQQSSQQHPQQSQPNSQQLSNEYLPQLLSAPQNSHLQQHQQQTSQLPPPIQQEGQMHGPHSISRLDASTQLPFQAAAPGAFSVPAGLFANQYPGLFYGAPSSGSQSTLADTSFDSFMFNSQEQSFSSLTSHTSQSVPGSQDSRLGAVGSNSSLKDSFADASTMPPPSHPANGARRRSSANASAQGSMLGFHGNGQPKQENADSMANVDTPPQQTSFDTTIAVDGQDETQTTPQSNAIQGSQSQVSQGRDGSIGIEDQSPSRQVAAAAGVCANRGFADASESPAQNTNARADPMAAASSHQFLSPPSQTFSQQAPQTHLQPPSSQWQGQGWIPAGNMMGFDAAPFTGSLIQPPPLSASPVTTQGSGLSPTGSSRSTFDSNTLAVDRRGRSSTISVTPELHVPHGDTRPRSSTGSAGSNVHSFTPPAPHSTGMSRTNSSVSLAVFQPLEQLHISGGRPGTAGSAHGSIGSQNSGQFNFQRPGSGGFPTVPQFGAAPGNAVAPGSHGVYGHFGAVGPQQAMTGRFQRTDSFNQVGVPNTMSGSEAMISPTAWQAPNRMGFNPAGGNAVAGAAAGPGGRKMGKLRRAPSNLTLDSNYSSNLSTTSFSPVSYGLPSANTSDASPQFESFPSVPSSATSSNALTTGSMPDFGQHQHAHQLFPVHLGAHFGSQGFGGADGSGGMSYGGSGVSDPSQLGLGAPPSSSLSNKAPGSGYQTPTIMEEDESRMTQSVLSMGLMPAQLAPTMTSANVTPSMPSGGWSHGMILDSVLADGSAGGTQPSTTPLATPAETVPGHMYGPASAAEQSAASLAPESGCGRSSSNGASASASPSSSSAQRSGPSVIVRYGGLRADSADTATGASPTCLELQPSTLHHAVPISMASKYGPSGVPPALSSSFQQWSEYKSYLRDQVCEYLATPSRLGLGERTITIMTAKVGPKSYGTEKRFLCPPPLVMLSGSSWWTADPNKLLTPATDSDGSDKVDAPTRRSRMALLAPPTVSVKMLSESNTCEGGLQWASSDGRLVESKDGLKNKIPIAGRCLARQIYISEASDDKRKPVYATVSISMPGPEKPIELGTFSSGPIKVISKAFRKRQGVRNTDLSILHGSTVSLFHRLKSQTLSTRFLCVSGPPTWIKGSDGRPFLKSSIANPQTPAVDQNASFIVKTASWDSFVIYAVDPSISSEEASQQAPLNPRFPPPPASARPLRVDGESSVPILYNQPVVLQCINTGVTSPIMTIRAVESNKVAVGGLPTGARAQQTGYVPEAAGEPVSHNHRIALEILDENGENAVEPLVENNPACTPGRSGQFLACLQDAVGLRLCGPRKWLPQPPPADSITDADQPKSATPMLGSGSTTTQAAFIAAVAAAQTRNSLAQSRAGNGAPPPTTSVPASSSATFERPDSSDGGKVKRPRRVSSSAVVPKDRSSGPGRGRRRGQSLSTVGLGLHDPVEPHLRTSASSTNLRSAAGSNEAPSVAVGPGCRWMIDVAESDIWSIIGTEQAHHTFYIPPAIQNGYLPPTVDLGPELSHLVRTPTPSQAISPLPVLTNWSFSTTAHLGAGFEPGRETIELHGESLSKNYFVFFGDWESEVIDATAWRMICSPPPMWDESGVPRTELPVTLVREDGIIIPTSLTLALKPSVKIESGSSSFGSFHMGGQPFVAQGAPGSHTRLGGVPSGSRGSSSGSGGPN</sequence>
<feature type="region of interest" description="Disordered" evidence="7">
    <location>
        <begin position="570"/>
        <end position="592"/>
    </location>
</feature>
<proteinExistence type="inferred from homology"/>
<dbReference type="InterPro" id="IPR037095">
    <property type="entry name" value="RBP-J/Cbf11_DNA-bd_sf"/>
</dbReference>
<dbReference type="SUPFAM" id="SSF49417">
    <property type="entry name" value="p53-like transcription factors"/>
    <property type="match status" value="1"/>
</dbReference>
<reference evidence="10" key="1">
    <citation type="journal article" date="2023" name="PhytoFront">
        <title>Draft Genome Resources of Seven Strains of Tilletia horrida, Causal Agent of Kernel Smut of Rice.</title>
        <authorList>
            <person name="Khanal S."/>
            <person name="Antony Babu S."/>
            <person name="Zhou X.G."/>
        </authorList>
    </citation>
    <scope>NUCLEOTIDE SEQUENCE</scope>
    <source>
        <strain evidence="10">TX3</strain>
    </source>
</reference>
<feature type="compositionally biased region" description="Basic and acidic residues" evidence="7">
    <location>
        <begin position="1510"/>
        <end position="1519"/>
    </location>
</feature>
<feature type="compositionally biased region" description="Low complexity" evidence="7">
    <location>
        <begin position="1782"/>
        <end position="1792"/>
    </location>
</feature>
<dbReference type="Pfam" id="PF09271">
    <property type="entry name" value="LAG1-DNAbind"/>
    <property type="match status" value="1"/>
</dbReference>
<dbReference type="GO" id="GO:0005634">
    <property type="term" value="C:nucleus"/>
    <property type="evidence" value="ECO:0007669"/>
    <property type="project" value="UniProtKB-SubCell"/>
</dbReference>
<feature type="compositionally biased region" description="Polar residues" evidence="7">
    <location>
        <begin position="1"/>
        <end position="18"/>
    </location>
</feature>
<dbReference type="InterPro" id="IPR015351">
    <property type="entry name" value="RBP-J/Cbf11/Cbf12_DNA-bd"/>
</dbReference>
<evidence type="ECO:0000259" key="8">
    <source>
        <dbReference type="SMART" id="SM01267"/>
    </source>
</evidence>
<protein>
    <recommendedName>
        <fullName evidence="12">LAG1-DNAbind-domain-containing protein</fullName>
    </recommendedName>
</protein>
<dbReference type="InterPro" id="IPR015350">
    <property type="entry name" value="Beta-trefoil_DNA-bd_dom"/>
</dbReference>
<evidence type="ECO:0000256" key="5">
    <source>
        <dbReference type="ARBA" id="ARBA00023163"/>
    </source>
</evidence>
<evidence type="ECO:0000256" key="4">
    <source>
        <dbReference type="ARBA" id="ARBA00023125"/>
    </source>
</evidence>
<evidence type="ECO:0008006" key="12">
    <source>
        <dbReference type="Google" id="ProtNLM"/>
    </source>
</evidence>
<dbReference type="InterPro" id="IPR014756">
    <property type="entry name" value="Ig_E-set"/>
</dbReference>
<feature type="compositionally biased region" description="Low complexity" evidence="7">
    <location>
        <begin position="152"/>
        <end position="165"/>
    </location>
</feature>
<keyword evidence="6" id="KW-0539">Nucleus</keyword>
<keyword evidence="4" id="KW-0238">DNA-binding</keyword>
<feature type="region of interest" description="Disordered" evidence="7">
    <location>
        <begin position="248"/>
        <end position="380"/>
    </location>
</feature>
<dbReference type="InterPro" id="IPR038007">
    <property type="entry name" value="RBP-Jkappa_IPT"/>
</dbReference>
<name>A0AAN6JNI6_9BASI</name>
<dbReference type="Proteomes" id="UP001176521">
    <property type="component" value="Unassembled WGS sequence"/>
</dbReference>
<feature type="region of interest" description="Disordered" evidence="7">
    <location>
        <begin position="1"/>
        <end position="138"/>
    </location>
</feature>
<dbReference type="InterPro" id="IPR013783">
    <property type="entry name" value="Ig-like_fold"/>
</dbReference>
<evidence type="ECO:0000256" key="3">
    <source>
        <dbReference type="ARBA" id="ARBA00023015"/>
    </source>
</evidence>
<dbReference type="PANTHER" id="PTHR10665">
    <property type="entry name" value="RECOMBINING BINDING PROTEIN SUPPRESSOR OF HAIRLESS"/>
    <property type="match status" value="1"/>
</dbReference>
<dbReference type="Gene3D" id="2.60.40.1450">
    <property type="entry name" value="LAG1, DNA binding domain"/>
    <property type="match status" value="1"/>
</dbReference>
<dbReference type="InterPro" id="IPR036358">
    <property type="entry name" value="BTD_sf"/>
</dbReference>
<feature type="region of interest" description="Disordered" evidence="7">
    <location>
        <begin position="465"/>
        <end position="554"/>
    </location>
</feature>
<feature type="region of interest" description="Disordered" evidence="7">
    <location>
        <begin position="152"/>
        <end position="182"/>
    </location>
</feature>
<dbReference type="Gene3D" id="2.60.40.10">
    <property type="entry name" value="Immunoglobulins"/>
    <property type="match status" value="1"/>
</dbReference>
<dbReference type="FunFam" id="2.60.40.1450:FF:000003">
    <property type="entry name" value="Related to J kappa-recombination signal binding protein"/>
    <property type="match status" value="1"/>
</dbReference>
<feature type="compositionally biased region" description="Polar residues" evidence="7">
    <location>
        <begin position="57"/>
        <end position="95"/>
    </location>
</feature>
<feature type="compositionally biased region" description="Low complexity" evidence="7">
    <location>
        <begin position="804"/>
        <end position="821"/>
    </location>
</feature>
<keyword evidence="5" id="KW-0804">Transcription</keyword>
<evidence type="ECO:0000259" key="9">
    <source>
        <dbReference type="SMART" id="SM01268"/>
    </source>
</evidence>
<evidence type="ECO:0000256" key="7">
    <source>
        <dbReference type="SAM" id="MobiDB-lite"/>
    </source>
</evidence>
<organism evidence="10 11">
    <name type="scientific">Tilletia horrida</name>
    <dbReference type="NCBI Taxonomy" id="155126"/>
    <lineage>
        <taxon>Eukaryota</taxon>
        <taxon>Fungi</taxon>
        <taxon>Dikarya</taxon>
        <taxon>Basidiomycota</taxon>
        <taxon>Ustilaginomycotina</taxon>
        <taxon>Exobasidiomycetes</taxon>
        <taxon>Tilletiales</taxon>
        <taxon>Tilletiaceae</taxon>
        <taxon>Tilletia</taxon>
    </lineage>
</organism>
<dbReference type="SMART" id="SM01268">
    <property type="entry name" value="BTD"/>
    <property type="match status" value="1"/>
</dbReference>
<feature type="compositionally biased region" description="Polar residues" evidence="7">
    <location>
        <begin position="329"/>
        <end position="338"/>
    </location>
</feature>
<feature type="compositionally biased region" description="Polar residues" evidence="7">
    <location>
        <begin position="477"/>
        <end position="501"/>
    </location>
</feature>
<feature type="compositionally biased region" description="Low complexity" evidence="7">
    <location>
        <begin position="19"/>
        <end position="34"/>
    </location>
</feature>
<dbReference type="InterPro" id="IPR040159">
    <property type="entry name" value="CLS_fam"/>
</dbReference>
<comment type="subcellular location">
    <subcellularLocation>
        <location evidence="1">Nucleus</location>
    </subcellularLocation>
</comment>
<feature type="compositionally biased region" description="Polar residues" evidence="7">
    <location>
        <begin position="256"/>
        <end position="274"/>
    </location>
</feature>
<keyword evidence="3" id="KW-0805">Transcription regulation</keyword>
<dbReference type="SUPFAM" id="SSF81296">
    <property type="entry name" value="E set domains"/>
    <property type="match status" value="1"/>
</dbReference>
<evidence type="ECO:0000256" key="1">
    <source>
        <dbReference type="ARBA" id="ARBA00004123"/>
    </source>
</evidence>
<accession>A0AAN6JNI6</accession>
<feature type="region of interest" description="Disordered" evidence="7">
    <location>
        <begin position="733"/>
        <end position="756"/>
    </location>
</feature>
<feature type="region of interest" description="Disordered" evidence="7">
    <location>
        <begin position="1484"/>
        <end position="1586"/>
    </location>
</feature>
<feature type="compositionally biased region" description="Polar residues" evidence="7">
    <location>
        <begin position="347"/>
        <end position="368"/>
    </location>
</feature>
<comment type="similarity">
    <text evidence="2">Belongs to the Su(H) family.</text>
</comment>
<feature type="region of interest" description="Disordered" evidence="7">
    <location>
        <begin position="1769"/>
        <end position="1799"/>
    </location>
</feature>
<feature type="domain" description="RBP-J/Cbf11/Cbf12 DNA binding" evidence="8">
    <location>
        <begin position="1041"/>
        <end position="1213"/>
    </location>
</feature>
<dbReference type="Pfam" id="PF20144">
    <property type="entry name" value="TIG_SUH"/>
    <property type="match status" value="1"/>
</dbReference>
<gene>
    <name evidence="10" type="ORF">OC842_001359</name>
</gene>
<dbReference type="GO" id="GO:0001228">
    <property type="term" value="F:DNA-binding transcription activator activity, RNA polymerase II-specific"/>
    <property type="evidence" value="ECO:0007669"/>
    <property type="project" value="InterPro"/>
</dbReference>
<feature type="compositionally biased region" description="Polar residues" evidence="7">
    <location>
        <begin position="417"/>
        <end position="446"/>
    </location>
</feature>
<evidence type="ECO:0000313" key="10">
    <source>
        <dbReference type="EMBL" id="KAK0538177.1"/>
    </source>
</evidence>
<comment type="caution">
    <text evidence="10">The sequence shown here is derived from an EMBL/GenBank/DDBJ whole genome shotgun (WGS) entry which is preliminary data.</text>
</comment>
<keyword evidence="11" id="KW-1185">Reference proteome</keyword>
<dbReference type="GO" id="GO:0000978">
    <property type="term" value="F:RNA polymerase II cis-regulatory region sequence-specific DNA binding"/>
    <property type="evidence" value="ECO:0007669"/>
    <property type="project" value="InterPro"/>
</dbReference>
<feature type="region of interest" description="Disordered" evidence="7">
    <location>
        <begin position="397"/>
        <end position="446"/>
    </location>
</feature>
<feature type="compositionally biased region" description="Low complexity" evidence="7">
    <location>
        <begin position="96"/>
        <end position="138"/>
    </location>
</feature>
<dbReference type="InterPro" id="IPR008967">
    <property type="entry name" value="p53-like_TF_DNA-bd_sf"/>
</dbReference>
<evidence type="ECO:0000256" key="6">
    <source>
        <dbReference type="ARBA" id="ARBA00023242"/>
    </source>
</evidence>
<evidence type="ECO:0000256" key="2">
    <source>
        <dbReference type="ARBA" id="ARBA00009704"/>
    </source>
</evidence>
<feature type="region of interest" description="Disordered" evidence="7">
    <location>
        <begin position="798"/>
        <end position="828"/>
    </location>
</feature>